<gene>
    <name evidence="8" type="ORF">RPIT_12120</name>
</gene>
<proteinExistence type="inferred from homology"/>
<evidence type="ECO:0000256" key="7">
    <source>
        <dbReference type="ARBA" id="ARBA00043987"/>
    </source>
</evidence>
<accession>A0A1Q2CH72</accession>
<dbReference type="InterPro" id="IPR049829">
    <property type="entry name" value="MptA/B-like"/>
</dbReference>
<comment type="subcellular location">
    <subcellularLocation>
        <location evidence="1">Membrane</location>
        <topology evidence="1">Multi-pass membrane protein</topology>
    </subcellularLocation>
</comment>
<evidence type="ECO:0000256" key="5">
    <source>
        <dbReference type="ARBA" id="ARBA00022989"/>
    </source>
</evidence>
<dbReference type="GO" id="GO:0016757">
    <property type="term" value="F:glycosyltransferase activity"/>
    <property type="evidence" value="ECO:0007669"/>
    <property type="project" value="UniProtKB-KW"/>
</dbReference>
<keyword evidence="3" id="KW-0808">Transferase</keyword>
<dbReference type="AlphaFoldDB" id="A0A1Q2CH72"/>
<dbReference type="NCBIfam" id="NF038066">
    <property type="entry name" value="MptB"/>
    <property type="match status" value="1"/>
</dbReference>
<keyword evidence="6" id="KW-0472">Membrane</keyword>
<comment type="similarity">
    <text evidence="7">Belongs to the MptA/B family.</text>
</comment>
<keyword evidence="4" id="KW-0812">Transmembrane</keyword>
<evidence type="ECO:0000256" key="6">
    <source>
        <dbReference type="ARBA" id="ARBA00023136"/>
    </source>
</evidence>
<keyword evidence="5" id="KW-1133">Transmembrane helix</keyword>
<reference evidence="8 9" key="1">
    <citation type="journal article" date="2016" name="Int. J. Syst. Evol. Microbiol.">
        <title>Tessaracoccus flavus sp. nov., isolated from the drainage system of a lindane-producing factory.</title>
        <authorList>
            <person name="Kumari R."/>
            <person name="Singh P."/>
            <person name="Schumann P."/>
            <person name="Lal R."/>
        </authorList>
    </citation>
    <scope>NUCLEOTIDE SEQUENCE [LARGE SCALE GENOMIC DNA]</scope>
    <source>
        <strain evidence="8 9">RP1T</strain>
    </source>
</reference>
<evidence type="ECO:0000256" key="2">
    <source>
        <dbReference type="ARBA" id="ARBA00022676"/>
    </source>
</evidence>
<dbReference type="KEGG" id="tfl:RPIT_12120"/>
<dbReference type="EMBL" id="CP019605">
    <property type="protein sequence ID" value="AQP45457.1"/>
    <property type="molecule type" value="Genomic_DNA"/>
</dbReference>
<evidence type="ECO:0000256" key="4">
    <source>
        <dbReference type="ARBA" id="ARBA00022692"/>
    </source>
</evidence>
<evidence type="ECO:0000313" key="9">
    <source>
        <dbReference type="Proteomes" id="UP000188324"/>
    </source>
</evidence>
<dbReference type="RefSeq" id="WP_077343630.1">
    <property type="nucleotide sequence ID" value="NZ_CP019605.1"/>
</dbReference>
<dbReference type="STRING" id="1610493.RPIT_12120"/>
<dbReference type="Proteomes" id="UP000188324">
    <property type="component" value="Chromosome"/>
</dbReference>
<evidence type="ECO:0000256" key="3">
    <source>
        <dbReference type="ARBA" id="ARBA00022679"/>
    </source>
</evidence>
<dbReference type="GO" id="GO:0016020">
    <property type="term" value="C:membrane"/>
    <property type="evidence" value="ECO:0007669"/>
    <property type="project" value="UniProtKB-SubCell"/>
</dbReference>
<keyword evidence="9" id="KW-1185">Reference proteome</keyword>
<name>A0A1Q2CH72_9ACTN</name>
<sequence>MRVPSVRSAPSGPTAPWLWVAVGLCAVALLVGVLAADADGLLETPASWWRPVATLPLHAVLLLAWWQLGPRWRRPLVTAALWSLPMLFALPMHSRDAYAYGAAGWLVNQGRDPYTTPIGQAGEPGLLVGVHWHETTSVYPGLSLDLFGWLSRLTDADLYWTTVALRLPNVAALVILALVLPRLARRFGVDERLVLWAGLLNPIMLVQWVGGVHNDALMVALGVAAFLAVTDLGWRGWRGLVVAGVLLGLAMGIKQSAALFGLGVVAVAWSLRYPRVAGWWRLAAVAVVPGSVTVATFVLTSLGHGFGWSNDTAGSPIEATSNAPLSWLASFLRYREIVSEEVANGSVGLLSTMLIIVGVILAWVKFGPKGDARGRPWVFAAAVVAVFCLAAPALQPWYLTWLLPLYPFVRVGPRWHRWWQVAVAAFALLPALQDLLPPYVSMLIVGVPLLLLWRLMVRRDVSPLPA</sequence>
<evidence type="ECO:0000256" key="1">
    <source>
        <dbReference type="ARBA" id="ARBA00004141"/>
    </source>
</evidence>
<dbReference type="Pfam" id="PF26314">
    <property type="entry name" value="MptA_B_family"/>
    <property type="match status" value="1"/>
</dbReference>
<organism evidence="8 9">
    <name type="scientific">Tessaracoccus flavus</name>
    <dbReference type="NCBI Taxonomy" id="1610493"/>
    <lineage>
        <taxon>Bacteria</taxon>
        <taxon>Bacillati</taxon>
        <taxon>Actinomycetota</taxon>
        <taxon>Actinomycetes</taxon>
        <taxon>Propionibacteriales</taxon>
        <taxon>Propionibacteriaceae</taxon>
        <taxon>Tessaracoccus</taxon>
    </lineage>
</organism>
<keyword evidence="2" id="KW-0328">Glycosyltransferase</keyword>
<protein>
    <submittedName>
        <fullName evidence="8">Uncharacterized protein</fullName>
    </submittedName>
</protein>
<evidence type="ECO:0000313" key="8">
    <source>
        <dbReference type="EMBL" id="AQP45457.1"/>
    </source>
</evidence>
<dbReference type="OrthoDB" id="5242303at2"/>